<evidence type="ECO:0000256" key="1">
    <source>
        <dbReference type="SAM" id="MobiDB-lite"/>
    </source>
</evidence>
<sequence>MLVEQPRDDKQQPHHGRPENLFPQRKVNQDQRAKWGDENQIADLSRVFGVLQRQLPQGIGNAHIEEADIDRAQQTGPDRH</sequence>
<feature type="compositionally biased region" description="Basic and acidic residues" evidence="1">
    <location>
        <begin position="63"/>
        <end position="80"/>
    </location>
</feature>
<reference evidence="2" key="1">
    <citation type="submission" date="2018-05" db="EMBL/GenBank/DDBJ databases">
        <authorList>
            <person name="Lanie J.A."/>
            <person name="Ng W.-L."/>
            <person name="Kazmierczak K.M."/>
            <person name="Andrzejewski T.M."/>
            <person name="Davidsen T.M."/>
            <person name="Wayne K.J."/>
            <person name="Tettelin H."/>
            <person name="Glass J.I."/>
            <person name="Rusch D."/>
            <person name="Podicherti R."/>
            <person name="Tsui H.-C.T."/>
            <person name="Winkler M.E."/>
        </authorList>
    </citation>
    <scope>NUCLEOTIDE SEQUENCE</scope>
</reference>
<name>A0A383BSM5_9ZZZZ</name>
<dbReference type="EMBL" id="UINC01202868">
    <property type="protein sequence ID" value="SVE22871.1"/>
    <property type="molecule type" value="Genomic_DNA"/>
</dbReference>
<feature type="region of interest" description="Disordered" evidence="1">
    <location>
        <begin position="59"/>
        <end position="80"/>
    </location>
</feature>
<dbReference type="AlphaFoldDB" id="A0A383BSM5"/>
<evidence type="ECO:0000313" key="2">
    <source>
        <dbReference type="EMBL" id="SVE22871.1"/>
    </source>
</evidence>
<feature type="non-terminal residue" evidence="2">
    <location>
        <position position="80"/>
    </location>
</feature>
<organism evidence="2">
    <name type="scientific">marine metagenome</name>
    <dbReference type="NCBI Taxonomy" id="408172"/>
    <lineage>
        <taxon>unclassified sequences</taxon>
        <taxon>metagenomes</taxon>
        <taxon>ecological metagenomes</taxon>
    </lineage>
</organism>
<accession>A0A383BSM5</accession>
<proteinExistence type="predicted"/>
<feature type="compositionally biased region" description="Basic and acidic residues" evidence="1">
    <location>
        <begin position="27"/>
        <end position="37"/>
    </location>
</feature>
<feature type="compositionally biased region" description="Basic and acidic residues" evidence="1">
    <location>
        <begin position="1"/>
        <end position="18"/>
    </location>
</feature>
<gene>
    <name evidence="2" type="ORF">METZ01_LOCUS475725</name>
</gene>
<protein>
    <submittedName>
        <fullName evidence="2">Uncharacterized protein</fullName>
    </submittedName>
</protein>
<feature type="region of interest" description="Disordered" evidence="1">
    <location>
        <begin position="1"/>
        <end position="38"/>
    </location>
</feature>